<sequence>MLESRFLAHQLDEVHYTGLAEQNVGGPIDVSNSWQQQAYLQTEKRIHDIHKALAQLFTAVNTDIKNRMMEDVNHTPSIELDPVLHTEECKGIPIPKHQTEGYEGIPISGYQSLADELTSSKCFLIEDPQVLKKASPVDLCNEMSLNSNKQSYLLLKIPYILLMALSGLILVVVIWRLSIEENEEIYISNLHNLLVNFPGFSGLFGWFDQSTPSQVHQLLHISQPHASQ</sequence>
<dbReference type="GeneID" id="66075871"/>
<name>A0A9P7UWU4_9AGAR</name>
<feature type="transmembrane region" description="Helical" evidence="1">
    <location>
        <begin position="153"/>
        <end position="175"/>
    </location>
</feature>
<evidence type="ECO:0000313" key="3">
    <source>
        <dbReference type="Proteomes" id="UP001049176"/>
    </source>
</evidence>
<proteinExistence type="predicted"/>
<evidence type="ECO:0000256" key="1">
    <source>
        <dbReference type="SAM" id="Phobius"/>
    </source>
</evidence>
<gene>
    <name evidence="2" type="ORF">E1B28_006795</name>
</gene>
<reference evidence="2" key="1">
    <citation type="journal article" date="2021" name="Genome Biol. Evol.">
        <title>The assembled and annotated genome of the fairy-ring fungus Marasmius oreades.</title>
        <authorList>
            <person name="Hiltunen M."/>
            <person name="Ament-Velasquez S.L."/>
            <person name="Johannesson H."/>
        </authorList>
    </citation>
    <scope>NUCLEOTIDE SEQUENCE</scope>
    <source>
        <strain evidence="2">03SP1</strain>
    </source>
</reference>
<evidence type="ECO:0000313" key="2">
    <source>
        <dbReference type="EMBL" id="KAG7096121.1"/>
    </source>
</evidence>
<dbReference type="AlphaFoldDB" id="A0A9P7UWU4"/>
<keyword evidence="1" id="KW-0812">Transmembrane</keyword>
<dbReference type="EMBL" id="CM032183">
    <property type="protein sequence ID" value="KAG7096121.1"/>
    <property type="molecule type" value="Genomic_DNA"/>
</dbReference>
<organism evidence="2 3">
    <name type="scientific">Marasmius oreades</name>
    <name type="common">fairy-ring Marasmius</name>
    <dbReference type="NCBI Taxonomy" id="181124"/>
    <lineage>
        <taxon>Eukaryota</taxon>
        <taxon>Fungi</taxon>
        <taxon>Dikarya</taxon>
        <taxon>Basidiomycota</taxon>
        <taxon>Agaricomycotina</taxon>
        <taxon>Agaricomycetes</taxon>
        <taxon>Agaricomycetidae</taxon>
        <taxon>Agaricales</taxon>
        <taxon>Marasmiineae</taxon>
        <taxon>Marasmiaceae</taxon>
        <taxon>Marasmius</taxon>
    </lineage>
</organism>
<protein>
    <submittedName>
        <fullName evidence="2">Uncharacterized protein</fullName>
    </submittedName>
</protein>
<dbReference type="RefSeq" id="XP_043012591.1">
    <property type="nucleotide sequence ID" value="XM_043151495.1"/>
</dbReference>
<keyword evidence="1" id="KW-0472">Membrane</keyword>
<keyword evidence="1" id="KW-1133">Transmembrane helix</keyword>
<keyword evidence="3" id="KW-1185">Reference proteome</keyword>
<dbReference type="Proteomes" id="UP001049176">
    <property type="component" value="Chromosome 3"/>
</dbReference>
<dbReference type="KEGG" id="more:E1B28_006795"/>
<comment type="caution">
    <text evidence="2">The sequence shown here is derived from an EMBL/GenBank/DDBJ whole genome shotgun (WGS) entry which is preliminary data.</text>
</comment>
<accession>A0A9P7UWU4</accession>